<evidence type="ECO:0000313" key="8">
    <source>
        <dbReference type="Proteomes" id="UP000568106"/>
    </source>
</evidence>
<gene>
    <name evidence="7" type="ORF">HDF09_001697</name>
</gene>
<proteinExistence type="predicted"/>
<evidence type="ECO:0000256" key="5">
    <source>
        <dbReference type="ARBA" id="ARBA00023136"/>
    </source>
</evidence>
<feature type="transmembrane region" description="Helical" evidence="6">
    <location>
        <begin position="140"/>
        <end position="164"/>
    </location>
</feature>
<feature type="transmembrane region" description="Helical" evidence="6">
    <location>
        <begin position="176"/>
        <end position="197"/>
    </location>
</feature>
<reference evidence="7" key="1">
    <citation type="submission" date="2020-08" db="EMBL/GenBank/DDBJ databases">
        <title>Genomic Encyclopedia of Type Strains, Phase IV (KMG-V): Genome sequencing to study the core and pangenomes of soil and plant-associated prokaryotes.</title>
        <authorList>
            <person name="Whitman W."/>
        </authorList>
    </citation>
    <scope>NUCLEOTIDE SEQUENCE [LARGE SCALE GENOMIC DNA]</scope>
    <source>
        <strain evidence="7">M8UP27</strain>
    </source>
</reference>
<keyword evidence="8" id="KW-1185">Reference proteome</keyword>
<feature type="transmembrane region" description="Helical" evidence="6">
    <location>
        <begin position="99"/>
        <end position="120"/>
    </location>
</feature>
<protein>
    <submittedName>
        <fullName evidence="7">Amino acid transporter</fullName>
    </submittedName>
</protein>
<keyword evidence="5 6" id="KW-0472">Membrane</keyword>
<evidence type="ECO:0000256" key="3">
    <source>
        <dbReference type="ARBA" id="ARBA00022692"/>
    </source>
</evidence>
<feature type="transmembrane region" description="Helical" evidence="6">
    <location>
        <begin position="302"/>
        <end position="330"/>
    </location>
</feature>
<dbReference type="InterPro" id="IPR050367">
    <property type="entry name" value="APC_superfamily"/>
</dbReference>
<feature type="transmembrane region" description="Helical" evidence="6">
    <location>
        <begin position="254"/>
        <end position="277"/>
    </location>
</feature>
<evidence type="ECO:0000256" key="6">
    <source>
        <dbReference type="SAM" id="Phobius"/>
    </source>
</evidence>
<dbReference type="Proteomes" id="UP000568106">
    <property type="component" value="Unassembled WGS sequence"/>
</dbReference>
<feature type="transmembrane region" description="Helical" evidence="6">
    <location>
        <begin position="20"/>
        <end position="44"/>
    </location>
</feature>
<feature type="transmembrane region" description="Helical" evidence="6">
    <location>
        <begin position="446"/>
        <end position="462"/>
    </location>
</feature>
<dbReference type="GO" id="GO:0022857">
    <property type="term" value="F:transmembrane transporter activity"/>
    <property type="evidence" value="ECO:0007669"/>
    <property type="project" value="InterPro"/>
</dbReference>
<dbReference type="Gene3D" id="1.20.1740.10">
    <property type="entry name" value="Amino acid/polyamine transporter I"/>
    <property type="match status" value="1"/>
</dbReference>
<keyword evidence="4 6" id="KW-1133">Transmembrane helix</keyword>
<dbReference type="InterPro" id="IPR002293">
    <property type="entry name" value="AA/rel_permease1"/>
</dbReference>
<name>A0A7W8IH54_9BACT</name>
<keyword evidence="2" id="KW-1003">Cell membrane</keyword>
<sequence length="471" mass="50970">MNSEPTPNALHRGLSTGAALSLNVIDMVGVGPFVTLPLIVGVMGGPQAMLGWLMGALLSLCDGLIWSELGTAYPEAGGSYAYLKHLYGEKTWGRAFSFLYAWQVLISAPLSIASGCIGFAQYLSFFLPNASHPFASTSLLGVPVVLSGQTLIAMSACAAAVIVLRRSIFAIGRIARWLGVAVGLTLVLLIVVGLTHFSPHLAFDFPAGAFRINHAFFAGLGAGMLISAYDYWGYYGVCFLGAEVRDPERTIPRAVLGSIGVVATLYLLMNISVLGVLPWREMAQNTDSHARMFTMAVFMEKLYGHAAAGVIVLLIALAALASVFALLLGYSRIPFAAARDGNFPSWFGAVHPKHRVPVHSLLTLGGITLMCCIFRLQEVITTLVVIRILFQFLLQGTATLLPKHRCERKTRGFRMPLYPLPVLLALGGFVFILFSRPNFLREMRTAGLILVAGSAVYALRFINVRSWIEKS</sequence>
<dbReference type="PANTHER" id="PTHR42770">
    <property type="entry name" value="AMINO ACID TRANSPORTER-RELATED"/>
    <property type="match status" value="1"/>
</dbReference>
<accession>A0A7W8IH54</accession>
<dbReference type="GO" id="GO:0005886">
    <property type="term" value="C:plasma membrane"/>
    <property type="evidence" value="ECO:0007669"/>
    <property type="project" value="UniProtKB-SubCell"/>
</dbReference>
<dbReference type="AlphaFoldDB" id="A0A7W8IH54"/>
<feature type="transmembrane region" description="Helical" evidence="6">
    <location>
        <begin position="217"/>
        <end position="242"/>
    </location>
</feature>
<organism evidence="7 8">
    <name type="scientific">Tunturiibacter empetritectus</name>
    <dbReference type="NCBI Taxonomy" id="3069691"/>
    <lineage>
        <taxon>Bacteria</taxon>
        <taxon>Pseudomonadati</taxon>
        <taxon>Acidobacteriota</taxon>
        <taxon>Terriglobia</taxon>
        <taxon>Terriglobales</taxon>
        <taxon>Acidobacteriaceae</taxon>
        <taxon>Tunturiibacter</taxon>
    </lineage>
</organism>
<comment type="subcellular location">
    <subcellularLocation>
        <location evidence="1">Cell membrane</location>
        <topology evidence="1">Multi-pass membrane protein</topology>
    </subcellularLocation>
</comment>
<evidence type="ECO:0000256" key="2">
    <source>
        <dbReference type="ARBA" id="ARBA00022475"/>
    </source>
</evidence>
<feature type="transmembrane region" description="Helical" evidence="6">
    <location>
        <begin position="413"/>
        <end position="434"/>
    </location>
</feature>
<evidence type="ECO:0000313" key="7">
    <source>
        <dbReference type="EMBL" id="MBB5317028.1"/>
    </source>
</evidence>
<dbReference type="PANTHER" id="PTHR42770:SF7">
    <property type="entry name" value="MEMBRANE PROTEIN"/>
    <property type="match status" value="1"/>
</dbReference>
<comment type="caution">
    <text evidence="7">The sequence shown here is derived from an EMBL/GenBank/DDBJ whole genome shotgun (WGS) entry which is preliminary data.</text>
</comment>
<evidence type="ECO:0000256" key="4">
    <source>
        <dbReference type="ARBA" id="ARBA00022989"/>
    </source>
</evidence>
<dbReference type="PIRSF" id="PIRSF006060">
    <property type="entry name" value="AA_transporter"/>
    <property type="match status" value="1"/>
</dbReference>
<keyword evidence="3 6" id="KW-0812">Transmembrane</keyword>
<dbReference type="EMBL" id="JACHDY010000002">
    <property type="protein sequence ID" value="MBB5317028.1"/>
    <property type="molecule type" value="Genomic_DNA"/>
</dbReference>
<evidence type="ECO:0000256" key="1">
    <source>
        <dbReference type="ARBA" id="ARBA00004651"/>
    </source>
</evidence>
<dbReference type="Pfam" id="PF13520">
    <property type="entry name" value="AA_permease_2"/>
    <property type="match status" value="1"/>
</dbReference>